<dbReference type="GO" id="GO:0005737">
    <property type="term" value="C:cytoplasm"/>
    <property type="evidence" value="ECO:0007669"/>
    <property type="project" value="UniProtKB-SubCell"/>
</dbReference>
<comment type="function">
    <text evidence="10">Confers DNA tethering and processivity to DNA polymerases and other proteins. Acts as a clamp, forming a ring around DNA (a reaction catalyzed by the clamp-loading complex) which diffuses in an ATP-independent manner freely and bidirectionally along dsDNA. Initially characterized for its ability to contact the catalytic subunit of DNA polymerase III (Pol III), a complex, multichain enzyme responsible for most of the replicative synthesis in bacteria; Pol III exhibits 3'-5' exonuclease proofreading activity. The beta chain is required for initiation of replication as well as for processivity of DNA replication.</text>
</comment>
<dbReference type="GO" id="GO:0006271">
    <property type="term" value="P:DNA strand elongation involved in DNA replication"/>
    <property type="evidence" value="ECO:0007669"/>
    <property type="project" value="TreeGrafter"/>
</dbReference>
<evidence type="ECO:0000256" key="2">
    <source>
        <dbReference type="ARBA" id="ARBA00010752"/>
    </source>
</evidence>
<organism evidence="14 15">
    <name type="scientific">Paenibacillus flagellatus</name>
    <dbReference type="NCBI Taxonomy" id="2211139"/>
    <lineage>
        <taxon>Bacteria</taxon>
        <taxon>Bacillati</taxon>
        <taxon>Bacillota</taxon>
        <taxon>Bacilli</taxon>
        <taxon>Bacillales</taxon>
        <taxon>Paenibacillaceae</taxon>
        <taxon>Paenibacillus</taxon>
    </lineage>
</organism>
<dbReference type="GO" id="GO:0008408">
    <property type="term" value="F:3'-5' exonuclease activity"/>
    <property type="evidence" value="ECO:0007669"/>
    <property type="project" value="InterPro"/>
</dbReference>
<dbReference type="NCBIfam" id="TIGR00663">
    <property type="entry name" value="dnan"/>
    <property type="match status" value="1"/>
</dbReference>
<dbReference type="SMART" id="SM00480">
    <property type="entry name" value="POL3Bc"/>
    <property type="match status" value="1"/>
</dbReference>
<dbReference type="InterPro" id="IPR022634">
    <property type="entry name" value="DNA_polIII_beta_N"/>
</dbReference>
<keyword evidence="4 10" id="KW-0963">Cytoplasm</keyword>
<comment type="subcellular location">
    <subcellularLocation>
        <location evidence="1 10">Cytoplasm</location>
    </subcellularLocation>
</comment>
<evidence type="ECO:0000256" key="3">
    <source>
        <dbReference type="ARBA" id="ARBA00021035"/>
    </source>
</evidence>
<dbReference type="GO" id="GO:0003887">
    <property type="term" value="F:DNA-directed DNA polymerase activity"/>
    <property type="evidence" value="ECO:0007669"/>
    <property type="project" value="UniProtKB-UniRule"/>
</dbReference>
<dbReference type="Proteomes" id="UP000247476">
    <property type="component" value="Unassembled WGS sequence"/>
</dbReference>
<evidence type="ECO:0000256" key="5">
    <source>
        <dbReference type="ARBA" id="ARBA00022679"/>
    </source>
</evidence>
<dbReference type="CDD" id="cd00140">
    <property type="entry name" value="beta_clamp"/>
    <property type="match status" value="1"/>
</dbReference>
<keyword evidence="15" id="KW-1185">Reference proteome</keyword>
<evidence type="ECO:0000256" key="1">
    <source>
        <dbReference type="ARBA" id="ARBA00004496"/>
    </source>
</evidence>
<dbReference type="Pfam" id="PF00712">
    <property type="entry name" value="DNA_pol3_beta"/>
    <property type="match status" value="1"/>
</dbReference>
<evidence type="ECO:0000259" key="11">
    <source>
        <dbReference type="Pfam" id="PF00712"/>
    </source>
</evidence>
<keyword evidence="8 10" id="KW-0239">DNA-directed DNA polymerase</keyword>
<feature type="domain" description="DNA polymerase III beta sliding clamp central" evidence="12">
    <location>
        <begin position="140"/>
        <end position="255"/>
    </location>
</feature>
<dbReference type="PANTHER" id="PTHR30478">
    <property type="entry name" value="DNA POLYMERASE III SUBUNIT BETA"/>
    <property type="match status" value="1"/>
</dbReference>
<comment type="subunit">
    <text evidence="10">Forms a ring-shaped head-to-tail homodimer around DNA.</text>
</comment>
<dbReference type="InterPro" id="IPR001001">
    <property type="entry name" value="DNA_polIII_beta"/>
</dbReference>
<dbReference type="Gene3D" id="3.10.150.10">
    <property type="entry name" value="DNA Polymerase III, subunit A, domain 2"/>
    <property type="match status" value="1"/>
</dbReference>
<dbReference type="Pfam" id="PF02767">
    <property type="entry name" value="DNA_pol3_beta_2"/>
    <property type="match status" value="1"/>
</dbReference>
<dbReference type="InterPro" id="IPR046938">
    <property type="entry name" value="DNA_clamp_sf"/>
</dbReference>
<evidence type="ECO:0000256" key="10">
    <source>
        <dbReference type="PIRNR" id="PIRNR000804"/>
    </source>
</evidence>
<comment type="similarity">
    <text evidence="2 10">Belongs to the beta sliding clamp family.</text>
</comment>
<dbReference type="EMBL" id="QJVJ01000009">
    <property type="protein sequence ID" value="PYI52380.1"/>
    <property type="molecule type" value="Genomic_DNA"/>
</dbReference>
<sequence length="383" mass="42673">MKLSILKDDLNESIQHVSKAISSRTTIPILTGIKIDVQPSGVTLTASDTEISIQSFIPIEKEGTAVVAVVEVLTPGSVVLPAKFFSEIIRKLPAPDVTIEVKDNFLTWIRSGTAEIQIVGLDPEEYPLLPQLDESHTLSISSDLLKAMIRQTTFAVSTSETSPILTGVLWNFKQERLKLIACDRLRMASRESHVETANPIDFQNIVIAGKSLNELSKLLPDQSMLVDIVVANNQVLFKMDTILFYTRMLDGTYPDTSKLIPQSFQTELTIDTKKLADAIDRAYLLSREEKTNIVKMTLKDESTVEISSSSSELGKVTEQIEAHKLSGELLSISFNSKYMLDALKVIDSDFIQICFRGAMQPIIMKPEDHSNMLHLIMPYRTTN</sequence>
<dbReference type="PANTHER" id="PTHR30478:SF0">
    <property type="entry name" value="BETA SLIDING CLAMP"/>
    <property type="match status" value="1"/>
</dbReference>
<dbReference type="InterPro" id="IPR022637">
    <property type="entry name" value="DNA_polIII_beta_cen"/>
</dbReference>
<comment type="caution">
    <text evidence="14">The sequence shown here is derived from an EMBL/GenBank/DDBJ whole genome shotgun (WGS) entry which is preliminary data.</text>
</comment>
<dbReference type="GO" id="GO:0003677">
    <property type="term" value="F:DNA binding"/>
    <property type="evidence" value="ECO:0007669"/>
    <property type="project" value="UniProtKB-UniRule"/>
</dbReference>
<dbReference type="RefSeq" id="WP_110841749.1">
    <property type="nucleotide sequence ID" value="NZ_QJVJ01000009.1"/>
</dbReference>
<accession>A0A2V5KEI3</accession>
<dbReference type="InterPro" id="IPR022635">
    <property type="entry name" value="DNA_polIII_beta_C"/>
</dbReference>
<evidence type="ECO:0000256" key="7">
    <source>
        <dbReference type="ARBA" id="ARBA00022705"/>
    </source>
</evidence>
<evidence type="ECO:0000256" key="4">
    <source>
        <dbReference type="ARBA" id="ARBA00022490"/>
    </source>
</evidence>
<evidence type="ECO:0000259" key="13">
    <source>
        <dbReference type="Pfam" id="PF02768"/>
    </source>
</evidence>
<evidence type="ECO:0000313" key="15">
    <source>
        <dbReference type="Proteomes" id="UP000247476"/>
    </source>
</evidence>
<dbReference type="SUPFAM" id="SSF55979">
    <property type="entry name" value="DNA clamp"/>
    <property type="match status" value="3"/>
</dbReference>
<dbReference type="Gene3D" id="3.70.10.10">
    <property type="match status" value="1"/>
</dbReference>
<dbReference type="Pfam" id="PF02768">
    <property type="entry name" value="DNA_pol3_beta_3"/>
    <property type="match status" value="1"/>
</dbReference>
<protein>
    <recommendedName>
        <fullName evidence="3 10">Beta sliding clamp</fullName>
    </recommendedName>
</protein>
<reference evidence="14 15" key="1">
    <citation type="submission" date="2018-05" db="EMBL/GenBank/DDBJ databases">
        <title>Paenibacillus flagellatus sp. nov., isolated from selenium mineral soil.</title>
        <authorList>
            <person name="Dai X."/>
        </authorList>
    </citation>
    <scope>NUCLEOTIDE SEQUENCE [LARGE SCALE GENOMIC DNA]</scope>
    <source>
        <strain evidence="14 15">DXL2</strain>
    </source>
</reference>
<proteinExistence type="inferred from homology"/>
<dbReference type="AlphaFoldDB" id="A0A2V5KEI3"/>
<keyword evidence="6 10" id="KW-0548">Nucleotidyltransferase</keyword>
<keyword evidence="5 10" id="KW-0808">Transferase</keyword>
<feature type="domain" description="DNA polymerase III beta sliding clamp N-terminal" evidence="11">
    <location>
        <begin position="1"/>
        <end position="130"/>
    </location>
</feature>
<evidence type="ECO:0000313" key="14">
    <source>
        <dbReference type="EMBL" id="PYI52380.1"/>
    </source>
</evidence>
<dbReference type="PIRSF" id="PIRSF000804">
    <property type="entry name" value="DNA_pol_III_b"/>
    <property type="match status" value="1"/>
</dbReference>
<evidence type="ECO:0000256" key="9">
    <source>
        <dbReference type="ARBA" id="ARBA00023125"/>
    </source>
</evidence>
<evidence type="ECO:0000256" key="6">
    <source>
        <dbReference type="ARBA" id="ARBA00022695"/>
    </source>
</evidence>
<keyword evidence="9" id="KW-0238">DNA-binding</keyword>
<evidence type="ECO:0000259" key="12">
    <source>
        <dbReference type="Pfam" id="PF02767"/>
    </source>
</evidence>
<feature type="domain" description="DNA polymerase III beta sliding clamp C-terminal" evidence="13">
    <location>
        <begin position="258"/>
        <end position="380"/>
    </location>
</feature>
<keyword evidence="7 10" id="KW-0235">DNA replication</keyword>
<dbReference type="OrthoDB" id="8421503at2"/>
<evidence type="ECO:0000256" key="8">
    <source>
        <dbReference type="ARBA" id="ARBA00022932"/>
    </source>
</evidence>
<dbReference type="GO" id="GO:0009360">
    <property type="term" value="C:DNA polymerase III complex"/>
    <property type="evidence" value="ECO:0007669"/>
    <property type="project" value="InterPro"/>
</dbReference>
<gene>
    <name evidence="14" type="ORF">DLM86_19530</name>
</gene>
<name>A0A2V5KEI3_9BACL</name>